<name>A0ACA9SFQ7_9GLOM</name>
<evidence type="ECO:0000313" key="1">
    <source>
        <dbReference type="EMBL" id="CAG8835212.1"/>
    </source>
</evidence>
<reference evidence="1" key="1">
    <citation type="submission" date="2021-06" db="EMBL/GenBank/DDBJ databases">
        <authorList>
            <person name="Kallberg Y."/>
            <person name="Tangrot J."/>
            <person name="Rosling A."/>
        </authorList>
    </citation>
    <scope>NUCLEOTIDE SEQUENCE</scope>
    <source>
        <strain evidence="1">MA461A</strain>
    </source>
</reference>
<dbReference type="EMBL" id="CAJVQC010111337">
    <property type="protein sequence ID" value="CAG8835212.1"/>
    <property type="molecule type" value="Genomic_DNA"/>
</dbReference>
<organism evidence="1 2">
    <name type="scientific">Racocetra persica</name>
    <dbReference type="NCBI Taxonomy" id="160502"/>
    <lineage>
        <taxon>Eukaryota</taxon>
        <taxon>Fungi</taxon>
        <taxon>Fungi incertae sedis</taxon>
        <taxon>Mucoromycota</taxon>
        <taxon>Glomeromycotina</taxon>
        <taxon>Glomeromycetes</taxon>
        <taxon>Diversisporales</taxon>
        <taxon>Gigasporaceae</taxon>
        <taxon>Racocetra</taxon>
    </lineage>
</organism>
<proteinExistence type="predicted"/>
<feature type="non-terminal residue" evidence="1">
    <location>
        <position position="1"/>
    </location>
</feature>
<dbReference type="Proteomes" id="UP000789920">
    <property type="component" value="Unassembled WGS sequence"/>
</dbReference>
<evidence type="ECO:0000313" key="2">
    <source>
        <dbReference type="Proteomes" id="UP000789920"/>
    </source>
</evidence>
<sequence length="204" mass="24789">DKFSDLSKNKEKIEVEFPELNVVEEMVGVISRTIQPINFDSARERQRENYNKWTRILKSMKDEMNINNLEDGNNWDQMIQYFDWSILPNNYQQMTQLYRMILYYKKMLERVLANLQITYEYTQTILITNNIKPNTEEDIIVRRLNHVRWMFQQIHTGFAMTKIVNDAKILYDRWNVYISANIDDDNYFQYKSKTEEYLAMIFAE</sequence>
<accession>A0ACA9SFQ7</accession>
<keyword evidence="2" id="KW-1185">Reference proteome</keyword>
<comment type="caution">
    <text evidence="1">The sequence shown here is derived from an EMBL/GenBank/DDBJ whole genome shotgun (WGS) entry which is preliminary data.</text>
</comment>
<gene>
    <name evidence="1" type="ORF">RPERSI_LOCUS29466</name>
</gene>
<protein>
    <submittedName>
        <fullName evidence="1">15446_t:CDS:1</fullName>
    </submittedName>
</protein>